<feature type="domain" description="DUF402" evidence="2">
    <location>
        <begin position="20"/>
        <end position="152"/>
    </location>
</feature>
<name>A0ABQ1F3R0_9BACL</name>
<dbReference type="EMBL" id="BMHE01000035">
    <property type="protein sequence ID" value="GFZ99104.1"/>
    <property type="molecule type" value="Genomic_DNA"/>
</dbReference>
<evidence type="ECO:0000313" key="3">
    <source>
        <dbReference type="EMBL" id="GFZ99104.1"/>
    </source>
</evidence>
<keyword evidence="4" id="KW-1185">Reference proteome</keyword>
<dbReference type="PANTHER" id="PTHR39159">
    <property type="match status" value="1"/>
</dbReference>
<dbReference type="Proteomes" id="UP000615455">
    <property type="component" value="Unassembled WGS sequence"/>
</dbReference>
<accession>A0ABQ1F3R0</accession>
<organism evidence="3 4">
    <name type="scientific">Paenibacillus marchantiophytorum</name>
    <dbReference type="NCBI Taxonomy" id="1619310"/>
    <lineage>
        <taxon>Bacteria</taxon>
        <taxon>Bacillati</taxon>
        <taxon>Bacillota</taxon>
        <taxon>Bacilli</taxon>
        <taxon>Bacillales</taxon>
        <taxon>Paenibacillaceae</taxon>
        <taxon>Paenibacillus</taxon>
    </lineage>
</organism>
<comment type="caution">
    <text evidence="3">The sequence shown here is derived from an EMBL/GenBank/DDBJ whole genome shotgun (WGS) entry which is preliminary data.</text>
</comment>
<dbReference type="PANTHER" id="PTHR39159:SF1">
    <property type="entry name" value="UPF0374 PROTEIN YGAC"/>
    <property type="match status" value="1"/>
</dbReference>
<protein>
    <recommendedName>
        <fullName evidence="2">DUF402 domain-containing protein</fullName>
    </recommendedName>
</protein>
<dbReference type="Gene3D" id="2.40.380.10">
    <property type="entry name" value="FomD-like"/>
    <property type="match status" value="1"/>
</dbReference>
<evidence type="ECO:0000256" key="1">
    <source>
        <dbReference type="ARBA" id="ARBA00022801"/>
    </source>
</evidence>
<dbReference type="SUPFAM" id="SSF159234">
    <property type="entry name" value="FomD-like"/>
    <property type="match status" value="1"/>
</dbReference>
<sequence>MSNQITIKALKYGNHKHYEWTSTVLERTDTYIIVLSEYGRKLHHHTKQTVFTVNNWSIEFFSFDSWFTVSADIMDGRIHQFYCNINEPAKSSPYEVTFVDLDLDYVRRQGEWLVVDEDEFLVNAVKYAYPDSLIQQARNELEHLRQRIQDNTFPFDGTIERFISCIPEQWV</sequence>
<dbReference type="RefSeq" id="WP_189016814.1">
    <property type="nucleotide sequence ID" value="NZ_BMHE01000035.1"/>
</dbReference>
<gene>
    <name evidence="3" type="ORF">GCM10008018_51610</name>
</gene>
<dbReference type="InterPro" id="IPR035930">
    <property type="entry name" value="FomD-like_sf"/>
</dbReference>
<dbReference type="InterPro" id="IPR050212">
    <property type="entry name" value="Ntdp-like"/>
</dbReference>
<reference evidence="4" key="1">
    <citation type="journal article" date="2019" name="Int. J. Syst. Evol. Microbiol.">
        <title>The Global Catalogue of Microorganisms (GCM) 10K type strain sequencing project: providing services to taxonomists for standard genome sequencing and annotation.</title>
        <authorList>
            <consortium name="The Broad Institute Genomics Platform"/>
            <consortium name="The Broad Institute Genome Sequencing Center for Infectious Disease"/>
            <person name="Wu L."/>
            <person name="Ma J."/>
        </authorList>
    </citation>
    <scope>NUCLEOTIDE SEQUENCE [LARGE SCALE GENOMIC DNA]</scope>
    <source>
        <strain evidence="4">CGMCC 1.15043</strain>
    </source>
</reference>
<dbReference type="InterPro" id="IPR007295">
    <property type="entry name" value="DUF402"/>
</dbReference>
<dbReference type="Pfam" id="PF04167">
    <property type="entry name" value="DUF402"/>
    <property type="match status" value="1"/>
</dbReference>
<evidence type="ECO:0000259" key="2">
    <source>
        <dbReference type="Pfam" id="PF04167"/>
    </source>
</evidence>
<keyword evidence="1" id="KW-0378">Hydrolase</keyword>
<proteinExistence type="predicted"/>
<evidence type="ECO:0000313" key="4">
    <source>
        <dbReference type="Proteomes" id="UP000615455"/>
    </source>
</evidence>